<dbReference type="EMBL" id="AOEX01000101">
    <property type="protein sequence ID" value="EME51521.1"/>
    <property type="molecule type" value="Genomic_DNA"/>
</dbReference>
<name>M2WS06_9NOCA</name>
<gene>
    <name evidence="1" type="ORF">G352_25497</name>
</gene>
<dbReference type="Proteomes" id="UP000011731">
    <property type="component" value="Unassembled WGS sequence"/>
</dbReference>
<reference evidence="1 2" key="1">
    <citation type="journal article" date="2013" name="Genome Announc.">
        <title>Draft Genome Sequence of Rhodococcus ruber Strain BKS 20-38.</title>
        <authorList>
            <person name="Bala M."/>
            <person name="Kumar S."/>
            <person name="Raghava G.P."/>
            <person name="Mayilraj S."/>
        </authorList>
    </citation>
    <scope>NUCLEOTIDE SEQUENCE [LARGE SCALE GENOMIC DNA]</scope>
    <source>
        <strain evidence="1 2">BKS 20-38</strain>
    </source>
</reference>
<sequence length="70" mass="8291">MLERLGQYRWKIKSTRPWLTGYRRLTIRYERHSAHLAGILQLAAALTCWKKLIKRDDVQQRTESPASIIP</sequence>
<evidence type="ECO:0000313" key="1">
    <source>
        <dbReference type="EMBL" id="EME51521.1"/>
    </source>
</evidence>
<proteinExistence type="predicted"/>
<dbReference type="RefSeq" id="WP_003939157.1">
    <property type="nucleotide sequence ID" value="NZ_AOEX01000101.1"/>
</dbReference>
<comment type="caution">
    <text evidence="1">The sequence shown here is derived from an EMBL/GenBank/DDBJ whole genome shotgun (WGS) entry which is preliminary data.</text>
</comment>
<evidence type="ECO:0000313" key="2">
    <source>
        <dbReference type="Proteomes" id="UP000011731"/>
    </source>
</evidence>
<organism evidence="1 2">
    <name type="scientific">Rhodococcus ruber BKS 20-38</name>
    <dbReference type="NCBI Taxonomy" id="1278076"/>
    <lineage>
        <taxon>Bacteria</taxon>
        <taxon>Bacillati</taxon>
        <taxon>Actinomycetota</taxon>
        <taxon>Actinomycetes</taxon>
        <taxon>Mycobacteriales</taxon>
        <taxon>Nocardiaceae</taxon>
        <taxon>Rhodococcus</taxon>
    </lineage>
</organism>
<dbReference type="AlphaFoldDB" id="M2WS06"/>
<protein>
    <submittedName>
        <fullName evidence="1">Transposase orfB for insertion sequence element</fullName>
    </submittedName>
</protein>
<accession>M2WS06</accession>
<keyword evidence="2" id="KW-1185">Reference proteome</keyword>